<dbReference type="SMART" id="SM01043">
    <property type="entry name" value="BTAD"/>
    <property type="match status" value="1"/>
</dbReference>
<dbReference type="Gene3D" id="1.25.40.10">
    <property type="entry name" value="Tetratricopeptide repeat domain"/>
    <property type="match status" value="1"/>
</dbReference>
<feature type="domain" description="OmpR/PhoB-type" evidence="6">
    <location>
        <begin position="1"/>
        <end position="99"/>
    </location>
</feature>
<comment type="caution">
    <text evidence="7">The sequence shown here is derived from an EMBL/GenBank/DDBJ whole genome shotgun (WGS) entry which is preliminary data.</text>
</comment>
<dbReference type="SUPFAM" id="SSF46894">
    <property type="entry name" value="C-terminal effector domain of the bipartite response regulators"/>
    <property type="match status" value="1"/>
</dbReference>
<dbReference type="InterPro" id="IPR036388">
    <property type="entry name" value="WH-like_DNA-bd_sf"/>
</dbReference>
<dbReference type="Proteomes" id="UP000245639">
    <property type="component" value="Unassembled WGS sequence"/>
</dbReference>
<dbReference type="GO" id="GO:0000160">
    <property type="term" value="P:phosphorelay signal transduction system"/>
    <property type="evidence" value="ECO:0007669"/>
    <property type="project" value="InterPro"/>
</dbReference>
<evidence type="ECO:0000256" key="3">
    <source>
        <dbReference type="ARBA" id="ARBA00023125"/>
    </source>
</evidence>
<gene>
    <name evidence="7" type="ORF">C8D89_101692</name>
</gene>
<organism evidence="7 8">
    <name type="scientific">Actinomycetospora cinnamomea</name>
    <dbReference type="NCBI Taxonomy" id="663609"/>
    <lineage>
        <taxon>Bacteria</taxon>
        <taxon>Bacillati</taxon>
        <taxon>Actinomycetota</taxon>
        <taxon>Actinomycetes</taxon>
        <taxon>Pseudonocardiales</taxon>
        <taxon>Pseudonocardiaceae</taxon>
        <taxon>Actinomycetospora</taxon>
    </lineage>
</organism>
<dbReference type="Pfam" id="PF03704">
    <property type="entry name" value="BTAD"/>
    <property type="match status" value="1"/>
</dbReference>
<protein>
    <submittedName>
        <fullName evidence="7">DNA-binding SARP family transcriptional activator</fullName>
    </submittedName>
</protein>
<dbReference type="GO" id="GO:0004792">
    <property type="term" value="F:thiosulfate-cyanide sulfurtransferase activity"/>
    <property type="evidence" value="ECO:0007669"/>
    <property type="project" value="InterPro"/>
</dbReference>
<dbReference type="PANTHER" id="PTHR35807">
    <property type="entry name" value="TRANSCRIPTIONAL REGULATOR REDD-RELATED"/>
    <property type="match status" value="1"/>
</dbReference>
<keyword evidence="2" id="KW-0805">Transcription regulation</keyword>
<sequence length="540" mass="58631">MERHPQRSVVRLLGPLAVTVAGRTWGPRDLGGIKPRQLLEILLLDRGRIVPKDRIADELWGEHLPRSTSATVETYVSLLRRKLGRSLIGTETGGYRVPREVVDTDLDRFDALLAEAAVATGSARREALCAALTLGRGELLADEPYASWVQGPREHHRARRQQAQVDLAECALGLGELGAAVAAAEEVLTDDPGAERAARVAMAAHHRRGDTAAALRVHDRCRQALADTLGVAPSSATASLCRAITRGVAEPAQDRVVAPVRYADSGGTRIAYQVVGTGPPDLVFVPSFVTNLGATWDDPTYASFLRRLAGLSRLVLFDKRGTGLSDPVVDPPSSGERVADVRSVLDAAGIERAVLFGVCGGGSQCIRFAAEHPDRTLGLILFGAAAKILRAEDYPWGWTYEQHERFLAAFEQAWLTGGTPQRRNPGLAGNPRYRDWFARYVRLAASPFTARQLAEANARADVRDLLPGLRVPCLVLVREDDVWLHPGNSRYLAAHIPGARLLELPGVDHDPWVGDTAAVLAATRRFLRRAVQRPEVATNT</sequence>
<evidence type="ECO:0000313" key="8">
    <source>
        <dbReference type="Proteomes" id="UP000245639"/>
    </source>
</evidence>
<accession>A0A2U1FRP2</accession>
<dbReference type="Gene3D" id="3.40.50.1820">
    <property type="entry name" value="alpha/beta hydrolase"/>
    <property type="match status" value="1"/>
</dbReference>
<dbReference type="GO" id="GO:0003677">
    <property type="term" value="F:DNA binding"/>
    <property type="evidence" value="ECO:0007669"/>
    <property type="project" value="UniProtKB-UniRule"/>
</dbReference>
<dbReference type="SMART" id="SM00862">
    <property type="entry name" value="Trans_reg_C"/>
    <property type="match status" value="1"/>
</dbReference>
<dbReference type="InterPro" id="IPR051677">
    <property type="entry name" value="AfsR-DnrI-RedD_regulator"/>
</dbReference>
<dbReference type="EMBL" id="QEKW01000001">
    <property type="protein sequence ID" value="PVZ14824.1"/>
    <property type="molecule type" value="Genomic_DNA"/>
</dbReference>
<dbReference type="OrthoDB" id="27092at2"/>
<feature type="DNA-binding region" description="OmpR/PhoB-type" evidence="5">
    <location>
        <begin position="1"/>
        <end position="99"/>
    </location>
</feature>
<dbReference type="InterPro" id="IPR016032">
    <property type="entry name" value="Sig_transdc_resp-reg_C-effctor"/>
</dbReference>
<dbReference type="RefSeq" id="WP_116706601.1">
    <property type="nucleotide sequence ID" value="NZ_QEKW01000001.1"/>
</dbReference>
<keyword evidence="3 5" id="KW-0238">DNA-binding</keyword>
<dbReference type="InterPro" id="IPR001307">
    <property type="entry name" value="Thiosulphate_STrfase_CS"/>
</dbReference>
<keyword evidence="4" id="KW-0804">Transcription</keyword>
<keyword evidence="8" id="KW-1185">Reference proteome</keyword>
<dbReference type="InterPro" id="IPR001867">
    <property type="entry name" value="OmpR/PhoB-type_DNA-bd"/>
</dbReference>
<comment type="similarity">
    <text evidence="1">Belongs to the AfsR/DnrI/RedD regulatory family.</text>
</comment>
<evidence type="ECO:0000256" key="4">
    <source>
        <dbReference type="ARBA" id="ARBA00023163"/>
    </source>
</evidence>
<evidence type="ECO:0000256" key="1">
    <source>
        <dbReference type="ARBA" id="ARBA00005820"/>
    </source>
</evidence>
<proteinExistence type="inferred from homology"/>
<dbReference type="AlphaFoldDB" id="A0A2U1FRP2"/>
<dbReference type="PROSITE" id="PS00380">
    <property type="entry name" value="RHODANESE_1"/>
    <property type="match status" value="1"/>
</dbReference>
<dbReference type="InterPro" id="IPR011990">
    <property type="entry name" value="TPR-like_helical_dom_sf"/>
</dbReference>
<dbReference type="InterPro" id="IPR000073">
    <property type="entry name" value="AB_hydrolase_1"/>
</dbReference>
<reference evidence="7 8" key="1">
    <citation type="submission" date="2018-04" db="EMBL/GenBank/DDBJ databases">
        <title>Genomic Encyclopedia of Type Strains, Phase IV (KMG-IV): sequencing the most valuable type-strain genomes for metagenomic binning, comparative biology and taxonomic classification.</title>
        <authorList>
            <person name="Goeker M."/>
        </authorList>
    </citation>
    <scope>NUCLEOTIDE SEQUENCE [LARGE SCALE GENOMIC DNA]</scope>
    <source>
        <strain evidence="7 8">DSM 45771</strain>
    </source>
</reference>
<dbReference type="CDD" id="cd00383">
    <property type="entry name" value="trans_reg_C"/>
    <property type="match status" value="1"/>
</dbReference>
<dbReference type="Pfam" id="PF00561">
    <property type="entry name" value="Abhydrolase_1"/>
    <property type="match status" value="1"/>
</dbReference>
<dbReference type="SUPFAM" id="SSF53474">
    <property type="entry name" value="alpha/beta-Hydrolases"/>
    <property type="match status" value="1"/>
</dbReference>
<dbReference type="Pfam" id="PF00486">
    <property type="entry name" value="Trans_reg_C"/>
    <property type="match status" value="1"/>
</dbReference>
<dbReference type="InterPro" id="IPR029058">
    <property type="entry name" value="AB_hydrolase_fold"/>
</dbReference>
<dbReference type="SUPFAM" id="SSF48452">
    <property type="entry name" value="TPR-like"/>
    <property type="match status" value="1"/>
</dbReference>
<dbReference type="Gene3D" id="1.10.10.10">
    <property type="entry name" value="Winged helix-like DNA-binding domain superfamily/Winged helix DNA-binding domain"/>
    <property type="match status" value="1"/>
</dbReference>
<evidence type="ECO:0000259" key="6">
    <source>
        <dbReference type="PROSITE" id="PS51755"/>
    </source>
</evidence>
<evidence type="ECO:0000313" key="7">
    <source>
        <dbReference type="EMBL" id="PVZ14824.1"/>
    </source>
</evidence>
<dbReference type="PROSITE" id="PS51755">
    <property type="entry name" value="OMPR_PHOB"/>
    <property type="match status" value="1"/>
</dbReference>
<dbReference type="InterPro" id="IPR005158">
    <property type="entry name" value="BTAD"/>
</dbReference>
<evidence type="ECO:0000256" key="2">
    <source>
        <dbReference type="ARBA" id="ARBA00023015"/>
    </source>
</evidence>
<dbReference type="GO" id="GO:0006355">
    <property type="term" value="P:regulation of DNA-templated transcription"/>
    <property type="evidence" value="ECO:0007669"/>
    <property type="project" value="InterPro"/>
</dbReference>
<dbReference type="PANTHER" id="PTHR35807:SF1">
    <property type="entry name" value="TRANSCRIPTIONAL REGULATOR REDD"/>
    <property type="match status" value="1"/>
</dbReference>
<evidence type="ECO:0000256" key="5">
    <source>
        <dbReference type="PROSITE-ProRule" id="PRU01091"/>
    </source>
</evidence>
<name>A0A2U1FRP2_9PSEU</name>